<keyword evidence="1" id="KW-0812">Transmembrane</keyword>
<keyword evidence="1" id="KW-1133">Transmembrane helix</keyword>
<dbReference type="PANTHER" id="PTHR42109">
    <property type="entry name" value="UNPLACED GENOMIC SCAFFOLD UM_SCAF_CONTIG_1.265, WHOLE GENOME SHOTGUN SEQUENCE"/>
    <property type="match status" value="1"/>
</dbReference>
<feature type="domain" description="DUF7702" evidence="2">
    <location>
        <begin position="11"/>
        <end position="247"/>
    </location>
</feature>
<feature type="transmembrane region" description="Helical" evidence="1">
    <location>
        <begin position="129"/>
        <end position="148"/>
    </location>
</feature>
<dbReference type="OrthoDB" id="2560628at2759"/>
<keyword evidence="1" id="KW-0472">Membrane</keyword>
<keyword evidence="4" id="KW-1185">Reference proteome</keyword>
<feature type="transmembrane region" description="Helical" evidence="1">
    <location>
        <begin position="51"/>
        <end position="68"/>
    </location>
</feature>
<dbReference type="InterPro" id="IPR056119">
    <property type="entry name" value="DUF7702"/>
</dbReference>
<feature type="transmembrane region" description="Helical" evidence="1">
    <location>
        <begin position="88"/>
        <end position="108"/>
    </location>
</feature>
<evidence type="ECO:0000259" key="2">
    <source>
        <dbReference type="Pfam" id="PF24800"/>
    </source>
</evidence>
<evidence type="ECO:0000313" key="4">
    <source>
        <dbReference type="Proteomes" id="UP000325780"/>
    </source>
</evidence>
<accession>A0A5N6TV99</accession>
<reference evidence="3 4" key="1">
    <citation type="submission" date="2019-04" db="EMBL/GenBank/DDBJ databases">
        <title>Friends and foes A comparative genomics study of 23 Aspergillus species from section Flavi.</title>
        <authorList>
            <consortium name="DOE Joint Genome Institute"/>
            <person name="Kjaerbolling I."/>
            <person name="Vesth T."/>
            <person name="Frisvad J.C."/>
            <person name="Nybo J.L."/>
            <person name="Theobald S."/>
            <person name="Kildgaard S."/>
            <person name="Isbrandt T."/>
            <person name="Kuo A."/>
            <person name="Sato A."/>
            <person name="Lyhne E.K."/>
            <person name="Kogle M.E."/>
            <person name="Wiebenga A."/>
            <person name="Kun R.S."/>
            <person name="Lubbers R.J."/>
            <person name="Makela M.R."/>
            <person name="Barry K."/>
            <person name="Chovatia M."/>
            <person name="Clum A."/>
            <person name="Daum C."/>
            <person name="Haridas S."/>
            <person name="He G."/>
            <person name="LaButti K."/>
            <person name="Lipzen A."/>
            <person name="Mondo S."/>
            <person name="Riley R."/>
            <person name="Salamov A."/>
            <person name="Simmons B.A."/>
            <person name="Magnuson J.K."/>
            <person name="Henrissat B."/>
            <person name="Mortensen U.H."/>
            <person name="Larsen T.O."/>
            <person name="Devries R.P."/>
            <person name="Grigoriev I.V."/>
            <person name="Machida M."/>
            <person name="Baker S.E."/>
            <person name="Andersen M.R."/>
        </authorList>
    </citation>
    <scope>NUCLEOTIDE SEQUENCE [LARGE SCALE GENOMIC DNA]</scope>
    <source>
        <strain evidence="3 4">IBT 18842</strain>
    </source>
</reference>
<feature type="transmembrane region" description="Helical" evidence="1">
    <location>
        <begin position="12"/>
        <end position="30"/>
    </location>
</feature>
<evidence type="ECO:0000256" key="1">
    <source>
        <dbReference type="SAM" id="Phobius"/>
    </source>
</evidence>
<dbReference type="Proteomes" id="UP000325780">
    <property type="component" value="Unassembled WGS sequence"/>
</dbReference>
<evidence type="ECO:0000313" key="3">
    <source>
        <dbReference type="EMBL" id="KAE8150217.1"/>
    </source>
</evidence>
<feature type="transmembrane region" description="Helical" evidence="1">
    <location>
        <begin position="227"/>
        <end position="248"/>
    </location>
</feature>
<dbReference type="EMBL" id="ML742100">
    <property type="protein sequence ID" value="KAE8150217.1"/>
    <property type="molecule type" value="Genomic_DNA"/>
</dbReference>
<organism evidence="3 4">
    <name type="scientific">Aspergillus avenaceus</name>
    <dbReference type="NCBI Taxonomy" id="36643"/>
    <lineage>
        <taxon>Eukaryota</taxon>
        <taxon>Fungi</taxon>
        <taxon>Dikarya</taxon>
        <taxon>Ascomycota</taxon>
        <taxon>Pezizomycotina</taxon>
        <taxon>Eurotiomycetes</taxon>
        <taxon>Eurotiomycetidae</taxon>
        <taxon>Eurotiales</taxon>
        <taxon>Aspergillaceae</taxon>
        <taxon>Aspergillus</taxon>
        <taxon>Aspergillus subgen. Circumdati</taxon>
    </lineage>
</organism>
<dbReference type="Pfam" id="PF24800">
    <property type="entry name" value="DUF7702"/>
    <property type="match status" value="1"/>
</dbReference>
<sequence>MSVHFLSQTSRNIAIAEIVIFSVIQVVQCVTRYRQEWTYWPHEKRKSVSRCCFYAWYGLIGLVAQFRIAGSAMVLSGSLDRKVLIAEAVLRGIGLSPLLFEVSLVMLASGQAGRIGSGNSRYPKPIVSALHLFRFPVCIGIVLIVVGANADIMALKVVGAIALVVTFGLGYALFGWLAVAYRAVLSKAGYRCVLLVLVTGPPFVVRIVYMLLALFGSQRFHSAYGNSGVMVGMSMLMEIVIMAILFAARAVAQPVWGGVVADEVDHPRGRA</sequence>
<feature type="transmembrane region" description="Helical" evidence="1">
    <location>
        <begin position="193"/>
        <end position="215"/>
    </location>
</feature>
<proteinExistence type="predicted"/>
<gene>
    <name evidence="3" type="ORF">BDV25DRAFT_129744</name>
</gene>
<feature type="transmembrane region" description="Helical" evidence="1">
    <location>
        <begin position="160"/>
        <end position="181"/>
    </location>
</feature>
<dbReference type="PANTHER" id="PTHR42109:SF2">
    <property type="entry name" value="INTEGRAL MEMBRANE PROTEIN"/>
    <property type="match status" value="1"/>
</dbReference>
<dbReference type="AlphaFoldDB" id="A0A5N6TV99"/>
<name>A0A5N6TV99_ASPAV</name>
<protein>
    <recommendedName>
        <fullName evidence="2">DUF7702 domain-containing protein</fullName>
    </recommendedName>
</protein>